<name>A0A450YK03_9GAMM</name>
<feature type="compositionally biased region" description="Basic and acidic residues" evidence="2">
    <location>
        <begin position="214"/>
        <end position="235"/>
    </location>
</feature>
<feature type="coiled-coil region" evidence="1">
    <location>
        <begin position="105"/>
        <end position="132"/>
    </location>
</feature>
<reference evidence="4" key="1">
    <citation type="submission" date="2019-02" db="EMBL/GenBank/DDBJ databases">
        <authorList>
            <person name="Gruber-Vodicka R. H."/>
            <person name="Seah K. B. B."/>
        </authorList>
    </citation>
    <scope>NUCLEOTIDE SEQUENCE</scope>
    <source>
        <strain evidence="6">BECK_S127</strain>
        <strain evidence="5">BECK_S1320</strain>
        <strain evidence="4">BECK_S1321</strain>
    </source>
</reference>
<evidence type="ECO:0000256" key="1">
    <source>
        <dbReference type="SAM" id="Coils"/>
    </source>
</evidence>
<sequence>MKYSSCNTATFFSSFGIAQWIIAAWLIFLSYPASAETAYIVDRLLAGVHEDKAQDSSVLEVLPTGAAVTIISREEDFTEARTASGTLGWIDNNYLMAEKPAQLLLMELEAEHERTKIRLEEAKTRLRELTAKDRGGDLISWLNTEFGLQFPPLPTAWKWGLAVLGLLLAFALGGYAIRRIVCCRYYLVQRTKRDDNKGHGEKTWGRKKRNGNQGEKDGAEKTRISPETGSERIDA</sequence>
<evidence type="ECO:0000313" key="6">
    <source>
        <dbReference type="EMBL" id="VFK78206.1"/>
    </source>
</evidence>
<dbReference type="EMBL" id="CAADHB010000009">
    <property type="protein sequence ID" value="VFK78206.1"/>
    <property type="molecule type" value="Genomic_DNA"/>
</dbReference>
<accession>A0A450YK03</accession>
<feature type="region of interest" description="Disordered" evidence="2">
    <location>
        <begin position="194"/>
        <end position="235"/>
    </location>
</feature>
<keyword evidence="3" id="KW-0812">Transmembrane</keyword>
<dbReference type="AlphaFoldDB" id="A0A450YK03"/>
<evidence type="ECO:0000256" key="2">
    <source>
        <dbReference type="SAM" id="MobiDB-lite"/>
    </source>
</evidence>
<keyword evidence="3" id="KW-1133">Transmembrane helix</keyword>
<dbReference type="EMBL" id="CAADFR010000107">
    <property type="protein sequence ID" value="VFK41849.1"/>
    <property type="molecule type" value="Genomic_DNA"/>
</dbReference>
<protein>
    <submittedName>
        <fullName evidence="4">SH3 domain protein</fullName>
    </submittedName>
</protein>
<gene>
    <name evidence="6" type="ORF">BECKSD772D_GA0070982_100918</name>
    <name evidence="5" type="ORF">BECKSD772E_GA0070983_11053</name>
    <name evidence="4" type="ORF">BECKSD772F_GA0070984_11073</name>
</gene>
<evidence type="ECO:0000313" key="5">
    <source>
        <dbReference type="EMBL" id="VFK47757.1"/>
    </source>
</evidence>
<evidence type="ECO:0000256" key="3">
    <source>
        <dbReference type="SAM" id="Phobius"/>
    </source>
</evidence>
<feature type="transmembrane region" description="Helical" evidence="3">
    <location>
        <begin position="12"/>
        <end position="31"/>
    </location>
</feature>
<proteinExistence type="predicted"/>
<organism evidence="4">
    <name type="scientific">Candidatus Kentrum sp. SD</name>
    <dbReference type="NCBI Taxonomy" id="2126332"/>
    <lineage>
        <taxon>Bacteria</taxon>
        <taxon>Pseudomonadati</taxon>
        <taxon>Pseudomonadota</taxon>
        <taxon>Gammaproteobacteria</taxon>
        <taxon>Candidatus Kentrum</taxon>
    </lineage>
</organism>
<dbReference type="EMBL" id="CAADFU010000105">
    <property type="protein sequence ID" value="VFK47757.1"/>
    <property type="molecule type" value="Genomic_DNA"/>
</dbReference>
<keyword evidence="1" id="KW-0175">Coiled coil</keyword>
<dbReference type="Gene3D" id="2.30.30.40">
    <property type="entry name" value="SH3 Domains"/>
    <property type="match status" value="1"/>
</dbReference>
<keyword evidence="3" id="KW-0472">Membrane</keyword>
<feature type="compositionally biased region" description="Basic and acidic residues" evidence="2">
    <location>
        <begin position="194"/>
        <end position="204"/>
    </location>
</feature>
<evidence type="ECO:0000313" key="4">
    <source>
        <dbReference type="EMBL" id="VFK41849.1"/>
    </source>
</evidence>
<feature type="transmembrane region" description="Helical" evidence="3">
    <location>
        <begin position="156"/>
        <end position="177"/>
    </location>
</feature>